<evidence type="ECO:0000256" key="9">
    <source>
        <dbReference type="ARBA" id="ARBA00023207"/>
    </source>
</evidence>
<dbReference type="GO" id="GO:0090263">
    <property type="term" value="P:positive regulation of canonical Wnt signaling pathway"/>
    <property type="evidence" value="ECO:0007669"/>
    <property type="project" value="TreeGrafter"/>
</dbReference>
<dbReference type="Pfam" id="PF01153">
    <property type="entry name" value="Glypican"/>
    <property type="match status" value="1"/>
</dbReference>
<name>E3MJC2_CAERE</name>
<comment type="similarity">
    <text evidence="2 11">Belongs to the glypican family.</text>
</comment>
<dbReference type="OMA" id="CNSYCRN"/>
<dbReference type="GO" id="GO:0005576">
    <property type="term" value="C:extracellular region"/>
    <property type="evidence" value="ECO:0007669"/>
    <property type="project" value="TreeGrafter"/>
</dbReference>
<dbReference type="PANTHER" id="PTHR10822">
    <property type="entry name" value="GLYPICAN"/>
    <property type="match status" value="1"/>
</dbReference>
<keyword evidence="10" id="KW-0449">Lipoprotein</keyword>
<keyword evidence="4" id="KW-0336">GPI-anchor</keyword>
<dbReference type="GO" id="GO:0001764">
    <property type="term" value="P:neuron migration"/>
    <property type="evidence" value="ECO:0007669"/>
    <property type="project" value="EnsemblMetazoa"/>
</dbReference>
<keyword evidence="5 13" id="KW-0732">Signal</keyword>
<reference evidence="14" key="1">
    <citation type="submission" date="2007-07" db="EMBL/GenBank/DDBJ databases">
        <title>PCAP assembly of the Caenorhabditis remanei genome.</title>
        <authorList>
            <consortium name="The Caenorhabditis remanei Sequencing Consortium"/>
            <person name="Wilson R.K."/>
        </authorList>
    </citation>
    <scope>NUCLEOTIDE SEQUENCE [LARGE SCALE GENOMIC DNA]</scope>
    <source>
        <strain evidence="14">PB4641</strain>
    </source>
</reference>
<feature type="region of interest" description="Disordered" evidence="12">
    <location>
        <begin position="479"/>
        <end position="500"/>
    </location>
</feature>
<keyword evidence="6" id="KW-0654">Proteoglycan</keyword>
<dbReference type="AlphaFoldDB" id="E3MJC2"/>
<protein>
    <submittedName>
        <fullName evidence="14">CRE-GPN-1 protein</fullName>
    </submittedName>
</protein>
<evidence type="ECO:0000256" key="4">
    <source>
        <dbReference type="ARBA" id="ARBA00022622"/>
    </source>
</evidence>
<dbReference type="GO" id="GO:0002119">
    <property type="term" value="P:nematode larval development"/>
    <property type="evidence" value="ECO:0007669"/>
    <property type="project" value="EnsemblMetazoa"/>
</dbReference>
<dbReference type="EMBL" id="DS268450">
    <property type="protein sequence ID" value="EFP03625.1"/>
    <property type="molecule type" value="Genomic_DNA"/>
</dbReference>
<evidence type="ECO:0000256" key="13">
    <source>
        <dbReference type="SAM" id="SignalP"/>
    </source>
</evidence>
<evidence type="ECO:0000256" key="3">
    <source>
        <dbReference type="ARBA" id="ARBA00022475"/>
    </source>
</evidence>
<keyword evidence="9" id="KW-0357">Heparan sulfate</keyword>
<feature type="signal peptide" evidence="13">
    <location>
        <begin position="1"/>
        <end position="22"/>
    </location>
</feature>
<comment type="subcellular location">
    <subcellularLocation>
        <location evidence="1">Cell membrane</location>
        <topology evidence="1">Lipid-anchor</topology>
        <topology evidence="1">GPI-anchor</topology>
    </subcellularLocation>
</comment>
<dbReference type="GO" id="GO:1905475">
    <property type="term" value="P:regulation of protein localization to membrane"/>
    <property type="evidence" value="ECO:0007669"/>
    <property type="project" value="TreeGrafter"/>
</dbReference>
<dbReference type="FunCoup" id="E3MJC2">
    <property type="interactions" value="1648"/>
</dbReference>
<dbReference type="GO" id="GO:0048730">
    <property type="term" value="P:epidermis morphogenesis"/>
    <property type="evidence" value="ECO:0007669"/>
    <property type="project" value="EnsemblMetazoa"/>
</dbReference>
<gene>
    <name evidence="14" type="primary">Cre-gpn-1</name>
    <name evidence="14" type="ORF">CRE_19103</name>
</gene>
<dbReference type="OrthoDB" id="6380619at2759"/>
<evidence type="ECO:0000313" key="15">
    <source>
        <dbReference type="Proteomes" id="UP000008281"/>
    </source>
</evidence>
<evidence type="ECO:0000256" key="10">
    <source>
        <dbReference type="ARBA" id="ARBA00023288"/>
    </source>
</evidence>
<dbReference type="STRING" id="31234.E3MJC2"/>
<proteinExistence type="inferred from homology"/>
<feature type="chain" id="PRO_5003176984" evidence="13">
    <location>
        <begin position="23"/>
        <end position="547"/>
    </location>
</feature>
<dbReference type="InParanoid" id="E3MJC2"/>
<evidence type="ECO:0000256" key="11">
    <source>
        <dbReference type="RuleBase" id="RU003518"/>
    </source>
</evidence>
<evidence type="ECO:0000256" key="5">
    <source>
        <dbReference type="ARBA" id="ARBA00022729"/>
    </source>
</evidence>
<dbReference type="eggNOG" id="KOG3821">
    <property type="taxonomic scope" value="Eukaryota"/>
</dbReference>
<dbReference type="Proteomes" id="UP000008281">
    <property type="component" value="Unassembled WGS sequence"/>
</dbReference>
<dbReference type="GO" id="GO:0009986">
    <property type="term" value="C:cell surface"/>
    <property type="evidence" value="ECO:0007669"/>
    <property type="project" value="TreeGrafter"/>
</dbReference>
<keyword evidence="3" id="KW-1003">Cell membrane</keyword>
<keyword evidence="15" id="KW-1185">Reference proteome</keyword>
<accession>E3MJC2</accession>
<sequence>MFSDTLKWFLILLITTTQISSGFYFERRDTHRVTCSSPFEDQCTMEERSRSRATAVDMLTRKHQDRVISIRHFLKSQLHIFNDFFSKTLRTIHMDLDLMFSNTYGSFYQENIQLMNDLFQKIKGFSVNFAETSMKTIIQLFFDELFQVMFSITNPFYSITHDQRMCMENFYKEIAAFDDIPQKITNQLSLPLSNWKHFLGSLESLHEILEGYLNITLKAECERGLTRMETCAQCQRISEKPCRAYCVNILSGCTHQMLDSEGAWKMTTESIVKLAHQLNHRQNLVSALQPIPVLISEAVMHFQEKRDYITNKMIGKCLLDNADFGLRRKRSIASSDFRALSVIPSKKSRDHLILNQMFQSFSSKMEEINVFFGNVPENLCGEEDWASKDDERCWNGTDVGSYNFPTVNYTHPFKNPEYQGIDFLTFRGSYIEERLRLHWLQSRVSHILSGKEKDSQKAQTYYSHKAEARVQTDDEDYADYDYEGSANAPGSGSNALSSSSKREYSPYFRKNDEKIEIVIEPYPVKSFSVFSKSLFLPIFMFVLILNL</sequence>
<dbReference type="GO" id="GO:0098552">
    <property type="term" value="C:side of membrane"/>
    <property type="evidence" value="ECO:0007669"/>
    <property type="project" value="UniProtKB-KW"/>
</dbReference>
<evidence type="ECO:0000256" key="8">
    <source>
        <dbReference type="ARBA" id="ARBA00023180"/>
    </source>
</evidence>
<keyword evidence="7" id="KW-0472">Membrane</keyword>
<evidence type="ECO:0000256" key="2">
    <source>
        <dbReference type="ARBA" id="ARBA00010260"/>
    </source>
</evidence>
<organism evidence="15">
    <name type="scientific">Caenorhabditis remanei</name>
    <name type="common">Caenorhabditis vulgaris</name>
    <dbReference type="NCBI Taxonomy" id="31234"/>
    <lineage>
        <taxon>Eukaryota</taxon>
        <taxon>Metazoa</taxon>
        <taxon>Ecdysozoa</taxon>
        <taxon>Nematoda</taxon>
        <taxon>Chromadorea</taxon>
        <taxon>Rhabditida</taxon>
        <taxon>Rhabditina</taxon>
        <taxon>Rhabditomorpha</taxon>
        <taxon>Rhabditoidea</taxon>
        <taxon>Rhabditidae</taxon>
        <taxon>Peloderinae</taxon>
        <taxon>Caenorhabditis</taxon>
    </lineage>
</organism>
<evidence type="ECO:0000256" key="6">
    <source>
        <dbReference type="ARBA" id="ARBA00022974"/>
    </source>
</evidence>
<evidence type="ECO:0000256" key="7">
    <source>
        <dbReference type="ARBA" id="ARBA00023136"/>
    </source>
</evidence>
<dbReference type="PANTHER" id="PTHR10822:SF29">
    <property type="entry name" value="DIVISION ABNORMALLY DELAYED PROTEIN"/>
    <property type="match status" value="1"/>
</dbReference>
<keyword evidence="8" id="KW-0325">Glycoprotein</keyword>
<evidence type="ECO:0000256" key="12">
    <source>
        <dbReference type="SAM" id="MobiDB-lite"/>
    </source>
</evidence>
<feature type="compositionally biased region" description="Low complexity" evidence="12">
    <location>
        <begin position="483"/>
        <end position="499"/>
    </location>
</feature>
<evidence type="ECO:0000313" key="14">
    <source>
        <dbReference type="EMBL" id="EFP03625.1"/>
    </source>
</evidence>
<dbReference type="InterPro" id="IPR001863">
    <property type="entry name" value="Glypican"/>
</dbReference>
<dbReference type="GO" id="GO:0009792">
    <property type="term" value="P:embryo development ending in birth or egg hatching"/>
    <property type="evidence" value="ECO:0007669"/>
    <property type="project" value="EnsemblMetazoa"/>
</dbReference>
<dbReference type="GO" id="GO:0005886">
    <property type="term" value="C:plasma membrane"/>
    <property type="evidence" value="ECO:0007669"/>
    <property type="project" value="UniProtKB-SubCell"/>
</dbReference>
<dbReference type="HOGENOM" id="CLU_506452_0_0_1"/>
<evidence type="ECO:0000256" key="1">
    <source>
        <dbReference type="ARBA" id="ARBA00004609"/>
    </source>
</evidence>